<evidence type="ECO:0000313" key="3">
    <source>
        <dbReference type="Proteomes" id="UP000218767"/>
    </source>
</evidence>
<name>A0A2A4WXM6_9GAMM</name>
<comment type="caution">
    <text evidence="2">The sequence shown here is derived from an EMBL/GenBank/DDBJ whole genome shotgun (WGS) entry which is preliminary data.</text>
</comment>
<dbReference type="InterPro" id="IPR004360">
    <property type="entry name" value="Glyas_Fos-R_dOase_dom"/>
</dbReference>
<dbReference type="Gene3D" id="3.10.180.10">
    <property type="entry name" value="2,3-Dihydroxybiphenyl 1,2-Dioxygenase, domain 1"/>
    <property type="match status" value="1"/>
</dbReference>
<dbReference type="Pfam" id="PF00903">
    <property type="entry name" value="Glyoxalase"/>
    <property type="match status" value="1"/>
</dbReference>
<dbReference type="PANTHER" id="PTHR36437">
    <property type="entry name" value="GLYOXALASE/BLEOMYCIN RESISTANCE PROTEIN/DIOXYGENASE"/>
    <property type="match status" value="1"/>
</dbReference>
<dbReference type="SUPFAM" id="SSF54593">
    <property type="entry name" value="Glyoxalase/Bleomycin resistance protein/Dihydroxybiphenyl dioxygenase"/>
    <property type="match status" value="1"/>
</dbReference>
<dbReference type="PROSITE" id="PS51819">
    <property type="entry name" value="VOC"/>
    <property type="match status" value="1"/>
</dbReference>
<feature type="domain" description="VOC" evidence="1">
    <location>
        <begin position="5"/>
        <end position="126"/>
    </location>
</feature>
<reference evidence="3" key="1">
    <citation type="submission" date="2017-08" db="EMBL/GenBank/DDBJ databases">
        <title>A dynamic microbial community with high functional redundancy inhabits the cold, oxic subseafloor aquifer.</title>
        <authorList>
            <person name="Tully B.J."/>
            <person name="Wheat C.G."/>
            <person name="Glazer B.T."/>
            <person name="Huber J.A."/>
        </authorList>
    </citation>
    <scope>NUCLEOTIDE SEQUENCE [LARGE SCALE GENOMIC DNA]</scope>
</reference>
<proteinExistence type="predicted"/>
<dbReference type="AlphaFoldDB" id="A0A2A4WXM6"/>
<evidence type="ECO:0000259" key="1">
    <source>
        <dbReference type="PROSITE" id="PS51819"/>
    </source>
</evidence>
<dbReference type="EMBL" id="NVUL01000086">
    <property type="protein sequence ID" value="PCI74984.1"/>
    <property type="molecule type" value="Genomic_DNA"/>
</dbReference>
<dbReference type="InterPro" id="IPR037523">
    <property type="entry name" value="VOC_core"/>
</dbReference>
<organism evidence="2 3">
    <name type="scientific">SAR86 cluster bacterium</name>
    <dbReference type="NCBI Taxonomy" id="2030880"/>
    <lineage>
        <taxon>Bacteria</taxon>
        <taxon>Pseudomonadati</taxon>
        <taxon>Pseudomonadota</taxon>
        <taxon>Gammaproteobacteria</taxon>
        <taxon>SAR86 cluster</taxon>
    </lineage>
</organism>
<dbReference type="PANTHER" id="PTHR36437:SF2">
    <property type="entry name" value="GLYOXALASE_BLEOMYCIN RESISTANCE PROTEIN_DIOXYGENASE"/>
    <property type="match status" value="1"/>
</dbReference>
<evidence type="ECO:0000313" key="2">
    <source>
        <dbReference type="EMBL" id="PCI74984.1"/>
    </source>
</evidence>
<dbReference type="InterPro" id="IPR029068">
    <property type="entry name" value="Glyas_Bleomycin-R_OHBP_Dase"/>
</dbReference>
<dbReference type="Proteomes" id="UP000218767">
    <property type="component" value="Unassembled WGS sequence"/>
</dbReference>
<protein>
    <recommendedName>
        <fullName evidence="1">VOC domain-containing protein</fullName>
    </recommendedName>
</protein>
<gene>
    <name evidence="2" type="ORF">COB20_13985</name>
</gene>
<sequence>MAINRVTHITVYVTDQDEALAWYQQKLGFEVCIDNDAVVPGMRWLTVCPAGNAATQFVLMLAREESDKSRVGTNLMTVLSSTDCIGDMARLAREGVDIVGPPEEVPWGLSGVIRDLYGNPYNLVGPG</sequence>
<accession>A0A2A4WXM6</accession>